<evidence type="ECO:0000313" key="2">
    <source>
        <dbReference type="Proteomes" id="UP000789920"/>
    </source>
</evidence>
<reference evidence="1" key="1">
    <citation type="submission" date="2021-06" db="EMBL/GenBank/DDBJ databases">
        <authorList>
            <person name="Kallberg Y."/>
            <person name="Tangrot J."/>
            <person name="Rosling A."/>
        </authorList>
    </citation>
    <scope>NUCLEOTIDE SEQUENCE</scope>
    <source>
        <strain evidence="1">MA461A</strain>
    </source>
</reference>
<gene>
    <name evidence="1" type="ORF">RPERSI_LOCUS27250</name>
</gene>
<name>A0ACA9S7C7_9GLOM</name>
<proteinExistence type="predicted"/>
<comment type="caution">
    <text evidence="1">The sequence shown here is derived from an EMBL/GenBank/DDBJ whole genome shotgun (WGS) entry which is preliminary data.</text>
</comment>
<protein>
    <submittedName>
        <fullName evidence="1">9329_t:CDS:1</fullName>
    </submittedName>
</protein>
<sequence>VQMSTNVKLQAAPWCTWPDYLTTSTALNFGSFGGFVYNQCTPDAIKWEFANASIRNSKPEIYQLSPIVQTFPHTRRYSPINFNANIRTAKEYATQSAQFLQSTNPEFDVPQEFMKGIFFKEAYNDYKSEKYDPYMSSQLISIGYYKKSAQTLKKFIAFPMGIAGTDLNLIPLSESYDEPYDKELQ</sequence>
<accession>A0ACA9S7C7</accession>
<dbReference type="Proteomes" id="UP000789920">
    <property type="component" value="Unassembled WGS sequence"/>
</dbReference>
<evidence type="ECO:0000313" key="1">
    <source>
        <dbReference type="EMBL" id="CAG8828472.1"/>
    </source>
</evidence>
<feature type="non-terminal residue" evidence="1">
    <location>
        <position position="1"/>
    </location>
</feature>
<keyword evidence="2" id="KW-1185">Reference proteome</keyword>
<dbReference type="EMBL" id="CAJVQC010095567">
    <property type="protein sequence ID" value="CAG8828472.1"/>
    <property type="molecule type" value="Genomic_DNA"/>
</dbReference>
<organism evidence="1 2">
    <name type="scientific">Racocetra persica</name>
    <dbReference type="NCBI Taxonomy" id="160502"/>
    <lineage>
        <taxon>Eukaryota</taxon>
        <taxon>Fungi</taxon>
        <taxon>Fungi incertae sedis</taxon>
        <taxon>Mucoromycota</taxon>
        <taxon>Glomeromycotina</taxon>
        <taxon>Glomeromycetes</taxon>
        <taxon>Diversisporales</taxon>
        <taxon>Gigasporaceae</taxon>
        <taxon>Racocetra</taxon>
    </lineage>
</organism>
<feature type="non-terminal residue" evidence="1">
    <location>
        <position position="185"/>
    </location>
</feature>